<dbReference type="EMBL" id="JAULSO010000001">
    <property type="protein sequence ID" value="KAK3692878.1"/>
    <property type="molecule type" value="Genomic_DNA"/>
</dbReference>
<comment type="caution">
    <text evidence="2">The sequence shown here is derived from an EMBL/GenBank/DDBJ whole genome shotgun (WGS) entry which is preliminary data.</text>
</comment>
<protein>
    <recommendedName>
        <fullName evidence="1">Aminoglycoside phosphotransferase domain-containing protein</fullName>
    </recommendedName>
</protein>
<feature type="domain" description="Aminoglycoside phosphotransferase" evidence="1">
    <location>
        <begin position="168"/>
        <end position="280"/>
    </location>
</feature>
<dbReference type="PANTHER" id="PTHR21310:SF59">
    <property type="entry name" value="AMINOGLYCOSIDE PHOSPHOTRANSFERASE DOMAIN-CONTAINING PROTEIN"/>
    <property type="match status" value="1"/>
</dbReference>
<evidence type="ECO:0000313" key="2">
    <source>
        <dbReference type="EMBL" id="KAK3692878.1"/>
    </source>
</evidence>
<dbReference type="InterPro" id="IPR002575">
    <property type="entry name" value="Aminoglycoside_PTrfase"/>
</dbReference>
<proteinExistence type="predicted"/>
<sequence>MSKTPHDGIETHESRDDGFFARYHLPTSAKARCWAFAKTQHRPSVDEDSRLCEASSQGFCSYTLCLGRETIIQFRPPDHRLDLGIAARARDTYGDLVPSVHFLGDLEVEVEADLAGKLPPSSTAGDIPPRSNNTTILAVYAMSRMAGISLADLRPSYLTHPTPASNTSNPTPSHLNEQLIKDFAHLTALGLTSALPSSSPSLSALKGRVGSSLRWRLEEMQTHLPPQFRPASQLALDALPDIEALPWVLTHGDIVPSNILVDRQRGGRICGLLDWEEAEYLPFGVGLYGLEELLGQTITTTTLITHNNSSSTPYPPPNSHFTYPPTSEPLRALFWAELEKALPGSLQRETVELAHLLGILLWHGIAFDNGRLDRVVCEGRDDAELQRLGVMIDAIRFSRGRHSLPW</sequence>
<dbReference type="Proteomes" id="UP001270362">
    <property type="component" value="Unassembled WGS sequence"/>
</dbReference>
<keyword evidence="3" id="KW-1185">Reference proteome</keyword>
<reference evidence="2" key="2">
    <citation type="submission" date="2023-06" db="EMBL/GenBank/DDBJ databases">
        <authorList>
            <consortium name="Lawrence Berkeley National Laboratory"/>
            <person name="Haridas S."/>
            <person name="Hensen N."/>
            <person name="Bonometti L."/>
            <person name="Westerberg I."/>
            <person name="Brannstrom I.O."/>
            <person name="Guillou S."/>
            <person name="Cros-Aarteil S."/>
            <person name="Calhoun S."/>
            <person name="Kuo A."/>
            <person name="Mondo S."/>
            <person name="Pangilinan J."/>
            <person name="Riley R."/>
            <person name="Labutti K."/>
            <person name="Andreopoulos B."/>
            <person name="Lipzen A."/>
            <person name="Chen C."/>
            <person name="Yanf M."/>
            <person name="Daum C."/>
            <person name="Ng V."/>
            <person name="Clum A."/>
            <person name="Steindorff A."/>
            <person name="Ohm R."/>
            <person name="Martin F."/>
            <person name="Silar P."/>
            <person name="Natvig D."/>
            <person name="Lalanne C."/>
            <person name="Gautier V."/>
            <person name="Ament-Velasquez S.L."/>
            <person name="Kruys A."/>
            <person name="Hutchinson M.I."/>
            <person name="Powell A.J."/>
            <person name="Barry K."/>
            <person name="Miller A.N."/>
            <person name="Grigoriev I.V."/>
            <person name="Debuchy R."/>
            <person name="Gladieux P."/>
            <person name="Thoren M.H."/>
            <person name="Johannesson H."/>
        </authorList>
    </citation>
    <scope>NUCLEOTIDE SEQUENCE</scope>
    <source>
        <strain evidence="2">CBS 314.62</strain>
    </source>
</reference>
<dbReference type="SUPFAM" id="SSF56112">
    <property type="entry name" value="Protein kinase-like (PK-like)"/>
    <property type="match status" value="1"/>
</dbReference>
<gene>
    <name evidence="2" type="ORF">B0T22DRAFT_436105</name>
</gene>
<dbReference type="Pfam" id="PF01636">
    <property type="entry name" value="APH"/>
    <property type="match status" value="1"/>
</dbReference>
<dbReference type="PANTHER" id="PTHR21310">
    <property type="entry name" value="AMINOGLYCOSIDE PHOSPHOTRANSFERASE-RELATED-RELATED"/>
    <property type="match status" value="1"/>
</dbReference>
<dbReference type="Gene3D" id="3.90.1200.10">
    <property type="match status" value="1"/>
</dbReference>
<evidence type="ECO:0000313" key="3">
    <source>
        <dbReference type="Proteomes" id="UP001270362"/>
    </source>
</evidence>
<evidence type="ECO:0000259" key="1">
    <source>
        <dbReference type="Pfam" id="PF01636"/>
    </source>
</evidence>
<dbReference type="InterPro" id="IPR011009">
    <property type="entry name" value="Kinase-like_dom_sf"/>
</dbReference>
<dbReference type="AlphaFoldDB" id="A0AAE0XG82"/>
<reference evidence="2" key="1">
    <citation type="journal article" date="2023" name="Mol. Phylogenet. Evol.">
        <title>Genome-scale phylogeny and comparative genomics of the fungal order Sordariales.</title>
        <authorList>
            <person name="Hensen N."/>
            <person name="Bonometti L."/>
            <person name="Westerberg I."/>
            <person name="Brannstrom I.O."/>
            <person name="Guillou S."/>
            <person name="Cros-Aarteil S."/>
            <person name="Calhoun S."/>
            <person name="Haridas S."/>
            <person name="Kuo A."/>
            <person name="Mondo S."/>
            <person name="Pangilinan J."/>
            <person name="Riley R."/>
            <person name="LaButti K."/>
            <person name="Andreopoulos B."/>
            <person name="Lipzen A."/>
            <person name="Chen C."/>
            <person name="Yan M."/>
            <person name="Daum C."/>
            <person name="Ng V."/>
            <person name="Clum A."/>
            <person name="Steindorff A."/>
            <person name="Ohm R.A."/>
            <person name="Martin F."/>
            <person name="Silar P."/>
            <person name="Natvig D.O."/>
            <person name="Lalanne C."/>
            <person name="Gautier V."/>
            <person name="Ament-Velasquez S.L."/>
            <person name="Kruys A."/>
            <person name="Hutchinson M.I."/>
            <person name="Powell A.J."/>
            <person name="Barry K."/>
            <person name="Miller A.N."/>
            <person name="Grigoriev I.V."/>
            <person name="Debuchy R."/>
            <person name="Gladieux P."/>
            <person name="Hiltunen Thoren M."/>
            <person name="Johannesson H."/>
        </authorList>
    </citation>
    <scope>NUCLEOTIDE SEQUENCE</scope>
    <source>
        <strain evidence="2">CBS 314.62</strain>
    </source>
</reference>
<name>A0AAE0XG82_9PEZI</name>
<organism evidence="2 3">
    <name type="scientific">Podospora appendiculata</name>
    <dbReference type="NCBI Taxonomy" id="314037"/>
    <lineage>
        <taxon>Eukaryota</taxon>
        <taxon>Fungi</taxon>
        <taxon>Dikarya</taxon>
        <taxon>Ascomycota</taxon>
        <taxon>Pezizomycotina</taxon>
        <taxon>Sordariomycetes</taxon>
        <taxon>Sordariomycetidae</taxon>
        <taxon>Sordariales</taxon>
        <taxon>Podosporaceae</taxon>
        <taxon>Podospora</taxon>
    </lineage>
</organism>
<accession>A0AAE0XG82</accession>
<dbReference type="InterPro" id="IPR051678">
    <property type="entry name" value="AGP_Transferase"/>
</dbReference>